<protein>
    <submittedName>
        <fullName evidence="2">Uncharacterized protein</fullName>
    </submittedName>
</protein>
<organism evidence="2 3">
    <name type="scientific">Yarrowia lipolytica</name>
    <name type="common">Candida lipolytica</name>
    <dbReference type="NCBI Taxonomy" id="4952"/>
    <lineage>
        <taxon>Eukaryota</taxon>
        <taxon>Fungi</taxon>
        <taxon>Dikarya</taxon>
        <taxon>Ascomycota</taxon>
        <taxon>Saccharomycotina</taxon>
        <taxon>Dipodascomycetes</taxon>
        <taxon>Dipodascales</taxon>
        <taxon>Dipodascales incertae sedis</taxon>
        <taxon>Yarrowia</taxon>
    </lineage>
</organism>
<gene>
    <name evidence="2" type="ORF">YALI1_F15053g</name>
</gene>
<dbReference type="EMBL" id="CP017558">
    <property type="protein sequence ID" value="AOW06990.1"/>
    <property type="molecule type" value="Genomic_DNA"/>
</dbReference>
<evidence type="ECO:0000313" key="3">
    <source>
        <dbReference type="Proteomes" id="UP000182444"/>
    </source>
</evidence>
<evidence type="ECO:0000313" key="2">
    <source>
        <dbReference type="EMBL" id="AOW06990.1"/>
    </source>
</evidence>
<evidence type="ECO:0000256" key="1">
    <source>
        <dbReference type="SAM" id="MobiDB-lite"/>
    </source>
</evidence>
<dbReference type="GeneID" id="94583914"/>
<name>A0A1D8NMW9_YARLL</name>
<feature type="compositionally biased region" description="Polar residues" evidence="1">
    <location>
        <begin position="96"/>
        <end position="108"/>
    </location>
</feature>
<reference evidence="2 3" key="1">
    <citation type="journal article" date="2016" name="PLoS ONE">
        <title>Sequence Assembly of Yarrowia lipolytica Strain W29/CLIB89 Shows Transposable Element Diversity.</title>
        <authorList>
            <person name="Magnan C."/>
            <person name="Yu J."/>
            <person name="Chang I."/>
            <person name="Jahn E."/>
            <person name="Kanomata Y."/>
            <person name="Wu J."/>
            <person name="Zeller M."/>
            <person name="Oakes M."/>
            <person name="Baldi P."/>
            <person name="Sandmeyer S."/>
        </authorList>
    </citation>
    <scope>NUCLEOTIDE SEQUENCE [LARGE SCALE GENOMIC DNA]</scope>
    <source>
        <strain evidence="3">CLIB89(W29)</strain>
    </source>
</reference>
<dbReference type="RefSeq" id="XP_068139429.1">
    <property type="nucleotide sequence ID" value="XM_068283328.1"/>
</dbReference>
<sequence length="152" mass="17023">MESVLKHSRGDNVRALQIAQAWGRQRLIGKVKLKPGVTREQNQLTSARAVEMAPGDWRDVLRFAVSRDSSPSAGICAALSSAPPPQHMSPHLPSQKRGQTTLRTGSSTKVEGVKHWPRVVDLISMYVGWLFVVFEHYLVSGWIQHQLHCTYK</sequence>
<feature type="region of interest" description="Disordered" evidence="1">
    <location>
        <begin position="81"/>
        <end position="108"/>
    </location>
</feature>
<dbReference type="AlphaFoldDB" id="A0A1D8NMW9"/>
<proteinExistence type="predicted"/>
<dbReference type="VEuPathDB" id="FungiDB:YALI1_F15053g"/>
<accession>A0A1D8NMW9</accession>
<dbReference type="Proteomes" id="UP000182444">
    <property type="component" value="Chromosome 1F"/>
</dbReference>